<comment type="caution">
    <text evidence="4">The sequence shown here is derived from an EMBL/GenBank/DDBJ whole genome shotgun (WGS) entry which is preliminary data.</text>
</comment>
<gene>
    <name evidence="4" type="ORF">C8A01DRAFT_33881</name>
</gene>
<sequence length="341" mass="36705">MNHDDPGPSSAARQLPPRSDGEYDDAGEHAVRAEDNPGDGRPTEDSPSRRQEKRREGLVKKLELVSHLQKSLDMIVFVYICTLYYMECSFLRFLLRLAPHYSFLTPKEGLLLPAEHPHIYTIFVPSVLCILAHIFFGLPEAGEATRGYLHGGVIIDFIGQKPPTSRLAFLSFDLVILAAQCLMLAVHQERESLKKAVSPALRTIAPSGDQATQAAAAAVETTQDHDAEERGVLRDQTYVGDGGGGGTELQPLSGSGGRRTEGNAADDEQAGDTYSSAAASADMLDIIRSGNAVLANFHVIHAVRAVGNGAQSAAAYSLQTLGYGATLAALTAERRSRLLQR</sequence>
<feature type="compositionally biased region" description="Basic and acidic residues" evidence="1">
    <location>
        <begin position="26"/>
        <end position="35"/>
    </location>
</feature>
<dbReference type="AlphaFoldDB" id="A0AAN6PK10"/>
<dbReference type="EMBL" id="MU854346">
    <property type="protein sequence ID" value="KAK4042117.1"/>
    <property type="molecule type" value="Genomic_DNA"/>
</dbReference>
<dbReference type="Proteomes" id="UP001303115">
    <property type="component" value="Unassembled WGS sequence"/>
</dbReference>
<organism evidence="4 5">
    <name type="scientific">Parachaetomium inaequale</name>
    <dbReference type="NCBI Taxonomy" id="2588326"/>
    <lineage>
        <taxon>Eukaryota</taxon>
        <taxon>Fungi</taxon>
        <taxon>Dikarya</taxon>
        <taxon>Ascomycota</taxon>
        <taxon>Pezizomycotina</taxon>
        <taxon>Sordariomycetes</taxon>
        <taxon>Sordariomycetidae</taxon>
        <taxon>Sordariales</taxon>
        <taxon>Chaetomiaceae</taxon>
        <taxon>Parachaetomium</taxon>
    </lineage>
</organism>
<feature type="region of interest" description="Disordered" evidence="1">
    <location>
        <begin position="1"/>
        <end position="55"/>
    </location>
</feature>
<dbReference type="GO" id="GO:0005783">
    <property type="term" value="C:endoplasmic reticulum"/>
    <property type="evidence" value="ECO:0007669"/>
    <property type="project" value="TreeGrafter"/>
</dbReference>
<dbReference type="InterPro" id="IPR013715">
    <property type="entry name" value="DUF1746"/>
</dbReference>
<name>A0AAN6PK10_9PEZI</name>
<feature type="compositionally biased region" description="Basic and acidic residues" evidence="1">
    <location>
        <begin position="41"/>
        <end position="55"/>
    </location>
</feature>
<proteinExistence type="predicted"/>
<keyword evidence="2" id="KW-0812">Transmembrane</keyword>
<feature type="region of interest" description="Disordered" evidence="1">
    <location>
        <begin position="236"/>
        <end position="274"/>
    </location>
</feature>
<dbReference type="PANTHER" id="PTHR39405">
    <property type="entry name" value="DSC E3 UBIQUITIN LIGASE COMPLEX SUBUNIT 4"/>
    <property type="match status" value="1"/>
</dbReference>
<evidence type="ECO:0000313" key="5">
    <source>
        <dbReference type="Proteomes" id="UP001303115"/>
    </source>
</evidence>
<dbReference type="PANTHER" id="PTHR39405:SF1">
    <property type="entry name" value="DSC E3 UBIQUITIN LIGASE COMPLEX SUBUNIT 4"/>
    <property type="match status" value="1"/>
</dbReference>
<evidence type="ECO:0000259" key="3">
    <source>
        <dbReference type="Pfam" id="PF08508"/>
    </source>
</evidence>
<dbReference type="Pfam" id="PF08508">
    <property type="entry name" value="DUF1746"/>
    <property type="match status" value="1"/>
</dbReference>
<evidence type="ECO:0000256" key="1">
    <source>
        <dbReference type="SAM" id="MobiDB-lite"/>
    </source>
</evidence>
<evidence type="ECO:0000256" key="2">
    <source>
        <dbReference type="SAM" id="Phobius"/>
    </source>
</evidence>
<keyword evidence="2" id="KW-1133">Transmembrane helix</keyword>
<feature type="transmembrane region" description="Helical" evidence="2">
    <location>
        <begin position="119"/>
        <end position="138"/>
    </location>
</feature>
<evidence type="ECO:0000313" key="4">
    <source>
        <dbReference type="EMBL" id="KAK4042117.1"/>
    </source>
</evidence>
<dbReference type="GO" id="GO:0044695">
    <property type="term" value="C:Dsc E3 ubiquitin ligase complex"/>
    <property type="evidence" value="ECO:0007669"/>
    <property type="project" value="InterPro"/>
</dbReference>
<protein>
    <recommendedName>
        <fullName evidence="3">DUF1746 domain-containing protein</fullName>
    </recommendedName>
</protein>
<feature type="transmembrane region" description="Helical" evidence="2">
    <location>
        <begin position="74"/>
        <end position="98"/>
    </location>
</feature>
<dbReference type="GO" id="GO:0032933">
    <property type="term" value="P:SREBP signaling pathway"/>
    <property type="evidence" value="ECO:0007669"/>
    <property type="project" value="InterPro"/>
</dbReference>
<keyword evidence="5" id="KW-1185">Reference proteome</keyword>
<reference evidence="5" key="1">
    <citation type="journal article" date="2023" name="Mol. Phylogenet. Evol.">
        <title>Genome-scale phylogeny and comparative genomics of the fungal order Sordariales.</title>
        <authorList>
            <person name="Hensen N."/>
            <person name="Bonometti L."/>
            <person name="Westerberg I."/>
            <person name="Brannstrom I.O."/>
            <person name="Guillou S."/>
            <person name="Cros-Aarteil S."/>
            <person name="Calhoun S."/>
            <person name="Haridas S."/>
            <person name="Kuo A."/>
            <person name="Mondo S."/>
            <person name="Pangilinan J."/>
            <person name="Riley R."/>
            <person name="LaButti K."/>
            <person name="Andreopoulos B."/>
            <person name="Lipzen A."/>
            <person name="Chen C."/>
            <person name="Yan M."/>
            <person name="Daum C."/>
            <person name="Ng V."/>
            <person name="Clum A."/>
            <person name="Steindorff A."/>
            <person name="Ohm R.A."/>
            <person name="Martin F."/>
            <person name="Silar P."/>
            <person name="Natvig D.O."/>
            <person name="Lalanne C."/>
            <person name="Gautier V."/>
            <person name="Ament-Velasquez S.L."/>
            <person name="Kruys A."/>
            <person name="Hutchinson M.I."/>
            <person name="Powell A.J."/>
            <person name="Barry K."/>
            <person name="Miller A.N."/>
            <person name="Grigoriev I.V."/>
            <person name="Debuchy R."/>
            <person name="Gladieux P."/>
            <person name="Hiltunen Thoren M."/>
            <person name="Johannesson H."/>
        </authorList>
    </citation>
    <scope>NUCLEOTIDE SEQUENCE [LARGE SCALE GENOMIC DNA]</scope>
    <source>
        <strain evidence="5">CBS 284.82</strain>
    </source>
</reference>
<feature type="domain" description="DUF1746" evidence="3">
    <location>
        <begin position="71"/>
        <end position="183"/>
    </location>
</feature>
<dbReference type="InterPro" id="IPR038967">
    <property type="entry name" value="Dsc4-like"/>
</dbReference>
<keyword evidence="2" id="KW-0472">Membrane</keyword>
<accession>A0AAN6PK10</accession>